<accession>A0ABY3WX05</accession>
<gene>
    <name evidence="1" type="ORF">MMG00_07810</name>
</gene>
<dbReference type="EMBL" id="CP093379">
    <property type="protein sequence ID" value="UNM95139.1"/>
    <property type="molecule type" value="Genomic_DNA"/>
</dbReference>
<dbReference type="Proteomes" id="UP000829542">
    <property type="component" value="Chromosome"/>
</dbReference>
<name>A0ABY3WX05_9GAMM</name>
<proteinExistence type="predicted"/>
<sequence length="199" mass="22751">MKITRFKRLVVLLVALLVTLLALILIWYFNFQRVPPVPKEIGYDSYDGIYHCESHNMAAGGSRILDKDRSRYLLTEAQMDAPVTIIIKNRRMNFINAGDRGVKGGLAIPRIRDANREFLRNGSGSTIKLKKGDLLYYSDRIVQSFSPSTYEFRLIILLDQYFASYSFSNCDKEGGNEPYLQVSADEKKPKTLVDKAHDF</sequence>
<protein>
    <submittedName>
        <fullName evidence="1">Uncharacterized protein</fullName>
    </submittedName>
</protein>
<dbReference type="RefSeq" id="WP_242147098.1">
    <property type="nucleotide sequence ID" value="NZ_CP093379.1"/>
</dbReference>
<evidence type="ECO:0000313" key="2">
    <source>
        <dbReference type="Proteomes" id="UP000829542"/>
    </source>
</evidence>
<keyword evidence="2" id="KW-1185">Reference proteome</keyword>
<reference evidence="1 2" key="1">
    <citation type="submission" date="2022-03" db="EMBL/GenBank/DDBJ databases">
        <title>Ignatzschineria rhizosphaerae HR5S32.</title>
        <authorList>
            <person name="Sun J.Q."/>
            <person name="Feng J.Y."/>
        </authorList>
    </citation>
    <scope>NUCLEOTIDE SEQUENCE [LARGE SCALE GENOMIC DNA]</scope>
    <source>
        <strain evidence="1 2">HR5S32</strain>
    </source>
</reference>
<evidence type="ECO:0000313" key="1">
    <source>
        <dbReference type="EMBL" id="UNM95139.1"/>
    </source>
</evidence>
<organism evidence="1 2">
    <name type="scientific">Ignatzschineria rhizosphaerae</name>
    <dbReference type="NCBI Taxonomy" id="2923279"/>
    <lineage>
        <taxon>Bacteria</taxon>
        <taxon>Pseudomonadati</taxon>
        <taxon>Pseudomonadota</taxon>
        <taxon>Gammaproteobacteria</taxon>
        <taxon>Cardiobacteriales</taxon>
        <taxon>Ignatzschineriaceae</taxon>
        <taxon>Ignatzschineria</taxon>
    </lineage>
</organism>